<evidence type="ECO:0000313" key="1">
    <source>
        <dbReference type="EMBL" id="KAF5935673.1"/>
    </source>
</evidence>
<gene>
    <name evidence="1" type="ORF">HYC85_026802</name>
</gene>
<evidence type="ECO:0000313" key="2">
    <source>
        <dbReference type="Proteomes" id="UP000593564"/>
    </source>
</evidence>
<name>A0A7J7G4J8_CAMSI</name>
<proteinExistence type="predicted"/>
<dbReference type="AlphaFoldDB" id="A0A7J7G4J8"/>
<dbReference type="EMBL" id="JACBKZ010000013">
    <property type="protein sequence ID" value="KAF5935673.1"/>
    <property type="molecule type" value="Genomic_DNA"/>
</dbReference>
<comment type="caution">
    <text evidence="1">The sequence shown here is derived from an EMBL/GenBank/DDBJ whole genome shotgun (WGS) entry which is preliminary data.</text>
</comment>
<sequence>MMPKDPSMPMIIEYIFCALHTSKGEKNSFTAFLGSIHSTSDQFEGSHFSIPTKDLSIWPLVRIGVITSRFLVQLWAKPRLSLFAR</sequence>
<organism evidence="1 2">
    <name type="scientific">Camellia sinensis</name>
    <name type="common">Tea plant</name>
    <name type="synonym">Thea sinensis</name>
    <dbReference type="NCBI Taxonomy" id="4442"/>
    <lineage>
        <taxon>Eukaryota</taxon>
        <taxon>Viridiplantae</taxon>
        <taxon>Streptophyta</taxon>
        <taxon>Embryophyta</taxon>
        <taxon>Tracheophyta</taxon>
        <taxon>Spermatophyta</taxon>
        <taxon>Magnoliopsida</taxon>
        <taxon>eudicotyledons</taxon>
        <taxon>Gunneridae</taxon>
        <taxon>Pentapetalae</taxon>
        <taxon>asterids</taxon>
        <taxon>Ericales</taxon>
        <taxon>Theaceae</taxon>
        <taxon>Camellia</taxon>
    </lineage>
</organism>
<accession>A0A7J7G4J8</accession>
<reference evidence="1 2" key="2">
    <citation type="submission" date="2020-07" db="EMBL/GenBank/DDBJ databases">
        <title>Genome assembly of wild tea tree DASZ reveals pedigree and selection history of tea varieties.</title>
        <authorList>
            <person name="Zhang W."/>
        </authorList>
    </citation>
    <scope>NUCLEOTIDE SEQUENCE [LARGE SCALE GENOMIC DNA]</scope>
    <source>
        <strain evidence="2">cv. G240</strain>
        <tissue evidence="1">Leaf</tissue>
    </source>
</reference>
<dbReference type="Proteomes" id="UP000593564">
    <property type="component" value="Unassembled WGS sequence"/>
</dbReference>
<protein>
    <submittedName>
        <fullName evidence="1">Uncharacterized protein</fullName>
    </submittedName>
</protein>
<reference evidence="2" key="1">
    <citation type="journal article" date="2020" name="Nat. Commun.">
        <title>Genome assembly of wild tea tree DASZ reveals pedigree and selection history of tea varieties.</title>
        <authorList>
            <person name="Zhang W."/>
            <person name="Zhang Y."/>
            <person name="Qiu H."/>
            <person name="Guo Y."/>
            <person name="Wan H."/>
            <person name="Zhang X."/>
            <person name="Scossa F."/>
            <person name="Alseekh S."/>
            <person name="Zhang Q."/>
            <person name="Wang P."/>
            <person name="Xu L."/>
            <person name="Schmidt M.H."/>
            <person name="Jia X."/>
            <person name="Li D."/>
            <person name="Zhu A."/>
            <person name="Guo F."/>
            <person name="Chen W."/>
            <person name="Ni D."/>
            <person name="Usadel B."/>
            <person name="Fernie A.R."/>
            <person name="Wen W."/>
        </authorList>
    </citation>
    <scope>NUCLEOTIDE SEQUENCE [LARGE SCALE GENOMIC DNA]</scope>
    <source>
        <strain evidence="2">cv. G240</strain>
    </source>
</reference>
<keyword evidence="2" id="KW-1185">Reference proteome</keyword>